<feature type="non-terminal residue" evidence="2">
    <location>
        <position position="1"/>
    </location>
</feature>
<dbReference type="InterPro" id="IPR036465">
    <property type="entry name" value="vWFA_dom_sf"/>
</dbReference>
<dbReference type="Proteomes" id="UP001596207">
    <property type="component" value="Unassembled WGS sequence"/>
</dbReference>
<dbReference type="InterPro" id="IPR002035">
    <property type="entry name" value="VWF_A"/>
</dbReference>
<dbReference type="PANTHER" id="PTHR45737:SF6">
    <property type="entry name" value="VON WILLEBRAND FACTOR A DOMAIN-CONTAINING PROTEIN 5A"/>
    <property type="match status" value="1"/>
</dbReference>
<organism evidence="2 3">
    <name type="scientific">Micromonospora harpali</name>
    <dbReference type="NCBI Taxonomy" id="1490225"/>
    <lineage>
        <taxon>Bacteria</taxon>
        <taxon>Bacillati</taxon>
        <taxon>Actinomycetota</taxon>
        <taxon>Actinomycetes</taxon>
        <taxon>Micromonosporales</taxon>
        <taxon>Micromonosporaceae</taxon>
        <taxon>Micromonospora</taxon>
    </lineage>
</organism>
<feature type="domain" description="VWFA" evidence="1">
    <location>
        <begin position="39"/>
        <end position="204"/>
    </location>
</feature>
<evidence type="ECO:0000313" key="2">
    <source>
        <dbReference type="EMBL" id="MFC5946521.1"/>
    </source>
</evidence>
<dbReference type="EMBL" id="JBHSQQ010000841">
    <property type="protein sequence ID" value="MFC5946521.1"/>
    <property type="molecule type" value="Genomic_DNA"/>
</dbReference>
<sequence length="204" mass="21693">LRLSFDASTSLALSPDGDEGTFALTVVPDPAQTAATPKDVVLVLDRSGSMSGWKMVAARRAAARIVDTLTSRDRFAVLSFDTVVEQPEGLGEGLSQACDRNRYRAVEHLTRLEARGGTEMLAPLERAAALLAVAAGDRVLVVVTDGQVGNEDQILKRLDARLRGVRVHTVGIDRAVNAGFLGRLAGLGGGRCELVESEDRLDEA</sequence>
<dbReference type="PANTHER" id="PTHR45737">
    <property type="entry name" value="VON WILLEBRAND FACTOR A DOMAIN-CONTAINING PROTEIN 5A"/>
    <property type="match status" value="1"/>
</dbReference>
<protein>
    <submittedName>
        <fullName evidence="2">VWA domain-containing protein</fullName>
    </submittedName>
</protein>
<evidence type="ECO:0000313" key="3">
    <source>
        <dbReference type="Proteomes" id="UP001596207"/>
    </source>
</evidence>
<dbReference type="RefSeq" id="WP_377539616.1">
    <property type="nucleotide sequence ID" value="NZ_JBHSQQ010000841.1"/>
</dbReference>
<evidence type="ECO:0000259" key="1">
    <source>
        <dbReference type="PROSITE" id="PS50234"/>
    </source>
</evidence>
<dbReference type="SUPFAM" id="SSF53300">
    <property type="entry name" value="vWA-like"/>
    <property type="match status" value="1"/>
</dbReference>
<dbReference type="Gene3D" id="3.40.50.410">
    <property type="entry name" value="von Willebrand factor, type A domain"/>
    <property type="match status" value="1"/>
</dbReference>
<dbReference type="Pfam" id="PF13768">
    <property type="entry name" value="VWA_3"/>
    <property type="match status" value="1"/>
</dbReference>
<dbReference type="SMART" id="SM00327">
    <property type="entry name" value="VWA"/>
    <property type="match status" value="1"/>
</dbReference>
<comment type="caution">
    <text evidence="2">The sequence shown here is derived from an EMBL/GenBank/DDBJ whole genome shotgun (WGS) entry which is preliminary data.</text>
</comment>
<gene>
    <name evidence="2" type="ORF">ACFPZ4_34650</name>
</gene>
<feature type="non-terminal residue" evidence="2">
    <location>
        <position position="204"/>
    </location>
</feature>
<accession>A0ABW1HYJ0</accession>
<dbReference type="PROSITE" id="PS50234">
    <property type="entry name" value="VWFA"/>
    <property type="match status" value="1"/>
</dbReference>
<keyword evidence="3" id="KW-1185">Reference proteome</keyword>
<proteinExistence type="predicted"/>
<name>A0ABW1HYJ0_9ACTN</name>
<reference evidence="3" key="1">
    <citation type="journal article" date="2019" name="Int. J. Syst. Evol. Microbiol.">
        <title>The Global Catalogue of Microorganisms (GCM) 10K type strain sequencing project: providing services to taxonomists for standard genome sequencing and annotation.</title>
        <authorList>
            <consortium name="The Broad Institute Genomics Platform"/>
            <consortium name="The Broad Institute Genome Sequencing Center for Infectious Disease"/>
            <person name="Wu L."/>
            <person name="Ma J."/>
        </authorList>
    </citation>
    <scope>NUCLEOTIDE SEQUENCE [LARGE SCALE GENOMIC DNA]</scope>
    <source>
        <strain evidence="3">CGMCC 4.7173</strain>
    </source>
</reference>